<sequence length="1087" mass="118176">MLPALIKKCLRRTSTLFFLLLSSQVYAQSLLEELNSVPDNSWLPASKNAFSDVWTPQDQRPSPEAGDILGSPKAIIGAWGSMAWDSRRENLIFWGGGHANYPGNEVYLWNSASRKWQRGSLPSEVEKVNSYGLYLAVDGLDNAPTSSHTYDNSEYLPIVDRFVTFGGATYNTGRFLENAARDYKAGPYFWNPALASPNKVGGADNSHAKPDIFPNVVGGAMWQNRDNLITGMTASGDFPGGSFNGFINGGTAYTQEDGRDVLYISDGDLWKYTVESSGNNASDRFEKIGTGTIGEQGPAAYDPERQLFVKIRGSSFVVWDVSRASESNAGIGFVPSDLSGRFNFADLLNYGMDFDPIRQRFILWGGYGDVWQLLPPADSNLSSGWQLSSLSVSGELLPNRGSGGFTGVLGKWKYVPSYDVFIGVLNGVDGDIWVYKPTQWQPQKNLNSDNQAPVVTLINVSNNEIVTGSKTVTISAADNQSIDNVALYADGLLIGTASSSPYQIEFDSTTLRNGFTSLHAEATDLQGNRGESPYLRVNIANIIPEDTSPPQIRILSPLMSESVSGVYIIHLAVKDDVGIDRQSVSVNGDVICTDMLEGGTCQWDTSQHIAGEYIVAASVWDYFGNKTETSTVVNVVGSAGNYAPAITLTSPEHQVGYGAGEVLTISAEVEDVDSDSVMVDFYAGVTRLATVTQAPYQYHWQPGTEGIYHIRAIARDSDGNSTGSNVAIISSGIATVTMQEGMLGYVGMQDAYIDAYFQGSNTSQRTELKDQESSIYKNRMLLRFPIFRSEGGWIPDGATVESATLSMYKATYYDQKYQVNLLLKQWKDDEVNWNQAREGVPWMEPGAEAEYFDIEHIVTGYGEAGWFGGWVDFNVTDAVHAIAQGMPNYGWRIKGISGNYNLKKYYSSEYTDVITSRPKLIVRYSYAGDSNQPPNVSLSSPTDNSQYSEGEDISLVAQASDGDGEIVDVSFYAGNVLLASVSNPPYEFTWSGASPGNYLMTAVAQDNEGGSRTSAGINVIVNGPAVNQPPIVSVLTPAGGENVDTGGTLLISVSASDSDGEIASVRFYLDGELLGESVTAPYEWQWY</sequence>
<dbReference type="Proteomes" id="UP001596364">
    <property type="component" value="Unassembled WGS sequence"/>
</dbReference>
<evidence type="ECO:0000313" key="4">
    <source>
        <dbReference type="Proteomes" id="UP001596364"/>
    </source>
</evidence>
<evidence type="ECO:0000259" key="2">
    <source>
        <dbReference type="SMART" id="SM00089"/>
    </source>
</evidence>
<feature type="signal peptide" evidence="1">
    <location>
        <begin position="1"/>
        <end position="27"/>
    </location>
</feature>
<dbReference type="NCBIfam" id="NF033679">
    <property type="entry name" value="DNRLRE_dom"/>
    <property type="match status" value="1"/>
</dbReference>
<dbReference type="EMBL" id="JBHSUS010000001">
    <property type="protein sequence ID" value="MFC6441257.1"/>
    <property type="molecule type" value="Genomic_DNA"/>
</dbReference>
<evidence type="ECO:0000256" key="1">
    <source>
        <dbReference type="SAM" id="SignalP"/>
    </source>
</evidence>
<organism evidence="3 4">
    <name type="scientific">Pseudobowmanella zhangzhouensis</name>
    <dbReference type="NCBI Taxonomy" id="1537679"/>
    <lineage>
        <taxon>Bacteria</taxon>
        <taxon>Pseudomonadati</taxon>
        <taxon>Pseudomonadota</taxon>
        <taxon>Gammaproteobacteria</taxon>
        <taxon>Alteromonadales</taxon>
        <taxon>Alteromonadaceae</taxon>
    </lineage>
</organism>
<comment type="caution">
    <text evidence="3">The sequence shown here is derived from an EMBL/GenBank/DDBJ whole genome shotgun (WGS) entry which is preliminary data.</text>
</comment>
<gene>
    <name evidence="3" type="ORF">ACFP85_13980</name>
</gene>
<evidence type="ECO:0000313" key="3">
    <source>
        <dbReference type="EMBL" id="MFC6441257.1"/>
    </source>
</evidence>
<feature type="chain" id="PRO_5045535862" evidence="1">
    <location>
        <begin position="28"/>
        <end position="1087"/>
    </location>
</feature>
<reference evidence="4" key="1">
    <citation type="journal article" date="2019" name="Int. J. Syst. Evol. Microbiol.">
        <title>The Global Catalogue of Microorganisms (GCM) 10K type strain sequencing project: providing services to taxonomists for standard genome sequencing and annotation.</title>
        <authorList>
            <consortium name="The Broad Institute Genomics Platform"/>
            <consortium name="The Broad Institute Genome Sequencing Center for Infectious Disease"/>
            <person name="Wu L."/>
            <person name="Ma J."/>
        </authorList>
    </citation>
    <scope>NUCLEOTIDE SEQUENCE [LARGE SCALE GENOMIC DNA]</scope>
    <source>
        <strain evidence="4">CGMCC 1.16031</strain>
    </source>
</reference>
<protein>
    <submittedName>
        <fullName evidence="3">Ig-like domain-containing protein</fullName>
    </submittedName>
</protein>
<dbReference type="InterPro" id="IPR013783">
    <property type="entry name" value="Ig-like_fold"/>
</dbReference>
<dbReference type="Pfam" id="PF17957">
    <property type="entry name" value="Big_7"/>
    <property type="match status" value="4"/>
</dbReference>
<accession>A0ABW1XPX8</accession>
<dbReference type="InterPro" id="IPR022409">
    <property type="entry name" value="PKD/Chitinase_dom"/>
</dbReference>
<dbReference type="RefSeq" id="WP_377148701.1">
    <property type="nucleotide sequence ID" value="NZ_JBHSUS010000001.1"/>
</dbReference>
<feature type="domain" description="PKD/Chitinase" evidence="2">
    <location>
        <begin position="936"/>
        <end position="1024"/>
    </location>
</feature>
<name>A0ABW1XPX8_9ALTE</name>
<dbReference type="Gene3D" id="2.60.40.10">
    <property type="entry name" value="Immunoglobulins"/>
    <property type="match status" value="5"/>
</dbReference>
<dbReference type="SMART" id="SM00089">
    <property type="entry name" value="PKD"/>
    <property type="match status" value="1"/>
</dbReference>
<keyword evidence="4" id="KW-1185">Reference proteome</keyword>
<proteinExistence type="predicted"/>
<keyword evidence="1" id="KW-0732">Signal</keyword>